<evidence type="ECO:0000313" key="3">
    <source>
        <dbReference type="EMBL" id="RJG10768.1"/>
    </source>
</evidence>
<proteinExistence type="predicted"/>
<protein>
    <submittedName>
        <fullName evidence="3">Uncharacterized protein</fullName>
    </submittedName>
</protein>
<dbReference type="SUPFAM" id="SSF48452">
    <property type="entry name" value="TPR-like"/>
    <property type="match status" value="1"/>
</dbReference>
<dbReference type="PROSITE" id="PS51257">
    <property type="entry name" value="PROKAR_LIPOPROTEIN"/>
    <property type="match status" value="1"/>
</dbReference>
<dbReference type="AlphaFoldDB" id="A0A418XEL3"/>
<feature type="signal peptide" evidence="2">
    <location>
        <begin position="1"/>
        <end position="20"/>
    </location>
</feature>
<keyword evidence="4" id="KW-1185">Reference proteome</keyword>
<sequence length="191" mass="19947">MNVKRLMPGLVCVAFLSACATTDPSTTARSHATMQDSMTAAEAAIKAGKTESAMEILRGAAKSHPADKTPWIRMAQLRYDADDYGQAIVLAQEAIQRDGDDTLGHSIAAVSGLRVASKALADLTRKNNLSGTIRSEAQDLAKLLRTSLGEETLIPGGRPARPVATVKPAKPAQGPAAGARKQGGDPFGSLQ</sequence>
<comment type="caution">
    <text evidence="3">The sequence shown here is derived from an EMBL/GenBank/DDBJ whole genome shotgun (WGS) entry which is preliminary data.</text>
</comment>
<organism evidence="3 4">
    <name type="scientific">Massilia cavernae</name>
    <dbReference type="NCBI Taxonomy" id="2320864"/>
    <lineage>
        <taxon>Bacteria</taxon>
        <taxon>Pseudomonadati</taxon>
        <taxon>Pseudomonadota</taxon>
        <taxon>Betaproteobacteria</taxon>
        <taxon>Burkholderiales</taxon>
        <taxon>Oxalobacteraceae</taxon>
        <taxon>Telluria group</taxon>
        <taxon>Massilia</taxon>
    </lineage>
</organism>
<dbReference type="OrthoDB" id="6005230at2"/>
<dbReference type="InterPro" id="IPR011990">
    <property type="entry name" value="TPR-like_helical_dom_sf"/>
</dbReference>
<dbReference type="EMBL" id="QYUP01000155">
    <property type="protein sequence ID" value="RJG10768.1"/>
    <property type="molecule type" value="Genomic_DNA"/>
</dbReference>
<keyword evidence="2" id="KW-0732">Signal</keyword>
<dbReference type="Proteomes" id="UP000284006">
    <property type="component" value="Unassembled WGS sequence"/>
</dbReference>
<dbReference type="RefSeq" id="WP_119812694.1">
    <property type="nucleotide sequence ID" value="NZ_QYUP01000155.1"/>
</dbReference>
<reference evidence="3 4" key="1">
    <citation type="submission" date="2018-09" db="EMBL/GenBank/DDBJ databases">
        <authorList>
            <person name="Zhu H."/>
        </authorList>
    </citation>
    <scope>NUCLEOTIDE SEQUENCE [LARGE SCALE GENOMIC DNA]</scope>
    <source>
        <strain evidence="3 4">K1S02-61</strain>
    </source>
</reference>
<feature type="region of interest" description="Disordered" evidence="1">
    <location>
        <begin position="152"/>
        <end position="191"/>
    </location>
</feature>
<accession>A0A418XEL3</accession>
<evidence type="ECO:0000313" key="4">
    <source>
        <dbReference type="Proteomes" id="UP000284006"/>
    </source>
</evidence>
<name>A0A418XEL3_9BURK</name>
<evidence type="ECO:0000256" key="2">
    <source>
        <dbReference type="SAM" id="SignalP"/>
    </source>
</evidence>
<evidence type="ECO:0000256" key="1">
    <source>
        <dbReference type="SAM" id="MobiDB-lite"/>
    </source>
</evidence>
<dbReference type="Pfam" id="PF14559">
    <property type="entry name" value="TPR_19"/>
    <property type="match status" value="1"/>
</dbReference>
<feature type="compositionally biased region" description="Low complexity" evidence="1">
    <location>
        <begin position="167"/>
        <end position="180"/>
    </location>
</feature>
<dbReference type="Gene3D" id="1.25.40.10">
    <property type="entry name" value="Tetratricopeptide repeat domain"/>
    <property type="match status" value="1"/>
</dbReference>
<gene>
    <name evidence="3" type="ORF">D3872_21400</name>
</gene>
<feature type="chain" id="PRO_5019551362" evidence="2">
    <location>
        <begin position="21"/>
        <end position="191"/>
    </location>
</feature>